<organism evidence="1 2">
    <name type="scientific">Nitrosomonas cryotolerans ATCC 49181</name>
    <dbReference type="NCBI Taxonomy" id="1131553"/>
    <lineage>
        <taxon>Bacteria</taxon>
        <taxon>Pseudomonadati</taxon>
        <taxon>Pseudomonadota</taxon>
        <taxon>Betaproteobacteria</taxon>
        <taxon>Nitrosomonadales</taxon>
        <taxon>Nitrosomonadaceae</taxon>
        <taxon>Nitrosomonas</taxon>
    </lineage>
</organism>
<keyword evidence="2" id="KW-1185">Reference proteome</keyword>
<evidence type="ECO:0000313" key="2">
    <source>
        <dbReference type="Proteomes" id="UP000185062"/>
    </source>
</evidence>
<dbReference type="STRING" id="44575.SAMN05216419_10529"/>
<dbReference type="Proteomes" id="UP000185062">
    <property type="component" value="Unassembled WGS sequence"/>
</dbReference>
<evidence type="ECO:0000313" key="1">
    <source>
        <dbReference type="EMBL" id="SIO20935.1"/>
    </source>
</evidence>
<sequence length="91" mass="10071">MMSRTSLEEEEISMLRSEIEILMNERQSLLNIVGAAAVFVANLDSDALPDDACEAARLLSSSLNDLPEETLREALEKIQAELAGGERRQDH</sequence>
<accession>A0A1N6HMQ6</accession>
<reference evidence="1 2" key="1">
    <citation type="submission" date="2016-12" db="EMBL/GenBank/DDBJ databases">
        <authorList>
            <person name="Song W.-J."/>
            <person name="Kurnit D.M."/>
        </authorList>
    </citation>
    <scope>NUCLEOTIDE SEQUENCE [LARGE SCALE GENOMIC DNA]</scope>
    <source>
        <strain evidence="1 2">ATCC 49181</strain>
    </source>
</reference>
<dbReference type="AlphaFoldDB" id="A0A1N6HMQ6"/>
<dbReference type="eggNOG" id="ENOG503332K">
    <property type="taxonomic scope" value="Bacteria"/>
</dbReference>
<gene>
    <name evidence="1" type="ORF">SAMN02743940_1260</name>
</gene>
<dbReference type="EMBL" id="FSRO01000001">
    <property type="protein sequence ID" value="SIO20935.1"/>
    <property type="molecule type" value="Genomic_DNA"/>
</dbReference>
<name>A0A1N6HMQ6_9PROT</name>
<proteinExistence type="predicted"/>
<protein>
    <submittedName>
        <fullName evidence="1">Uncharacterized protein</fullName>
    </submittedName>
</protein>
<dbReference type="RefSeq" id="WP_425434857.1">
    <property type="nucleotide sequence ID" value="NZ_FSRO01000001.1"/>
</dbReference>